<keyword evidence="2" id="KW-0732">Signal</keyword>
<feature type="region of interest" description="Disordered" evidence="1">
    <location>
        <begin position="82"/>
        <end position="102"/>
    </location>
</feature>
<feature type="chain" id="PRO_5032478251" evidence="2">
    <location>
        <begin position="42"/>
        <end position="252"/>
    </location>
</feature>
<evidence type="ECO:0000256" key="2">
    <source>
        <dbReference type="SAM" id="SignalP"/>
    </source>
</evidence>
<sequence length="252" mass="26035">MRRCSNASERFLLIARPTGPAGALLALVLALGAIGMTTASAQTPAANNGYDVSTGGTNVQPGDLGLNRAIADGDKRRAARAAKAGNGFSAQTDQPHVLQPQPDYAKYPVYTGVIGDVPIHMRLGRKPGEIDSVHGEYTAGKGPGVRLVTGEYENGGFLMEESDDGTNVTGTWEGTIDTHGIVHGTWTDVAHGGSTLPFVLRPVAVVVIPPYDAAANSNAVTPARPLVPAAPGQIAPAPVLPPVNPARSSAHW</sequence>
<protein>
    <submittedName>
        <fullName evidence="3">Uncharacterized protein</fullName>
    </submittedName>
</protein>
<comment type="caution">
    <text evidence="3">The sequence shown here is derived from an EMBL/GenBank/DDBJ whole genome shotgun (WGS) entry which is preliminary data.</text>
</comment>
<evidence type="ECO:0000256" key="1">
    <source>
        <dbReference type="SAM" id="MobiDB-lite"/>
    </source>
</evidence>
<proteinExistence type="predicted"/>
<accession>A0A848NQC3</accession>
<organism evidence="3 4">
    <name type="scientific">Ralstonia insidiosa</name>
    <dbReference type="NCBI Taxonomy" id="190721"/>
    <lineage>
        <taxon>Bacteria</taxon>
        <taxon>Pseudomonadati</taxon>
        <taxon>Pseudomonadota</taxon>
        <taxon>Betaproteobacteria</taxon>
        <taxon>Burkholderiales</taxon>
        <taxon>Burkholderiaceae</taxon>
        <taxon>Ralstonia</taxon>
    </lineage>
</organism>
<name>A0A848NQC3_9RALS</name>
<reference evidence="3 4" key="1">
    <citation type="submission" date="2020-04" db="EMBL/GenBank/DDBJ databases">
        <title>Ralstonia insidiosa genome sequencing and assembly.</title>
        <authorList>
            <person name="Martins R.C.R."/>
            <person name="Perdigao-Neto L.V."/>
            <person name="Levin A.S.S."/>
            <person name="Costa S.F."/>
        </authorList>
    </citation>
    <scope>NUCLEOTIDE SEQUENCE [LARGE SCALE GENOMIC DNA]</scope>
    <source>
        <strain evidence="3 4">5047</strain>
    </source>
</reference>
<evidence type="ECO:0000313" key="4">
    <source>
        <dbReference type="Proteomes" id="UP000575469"/>
    </source>
</evidence>
<feature type="signal peptide" evidence="2">
    <location>
        <begin position="1"/>
        <end position="41"/>
    </location>
</feature>
<dbReference type="AlphaFoldDB" id="A0A848NQC3"/>
<gene>
    <name evidence="3" type="ORF">HGR00_05115</name>
</gene>
<dbReference type="EMBL" id="JABBZM010000003">
    <property type="protein sequence ID" value="NMV37281.1"/>
    <property type="molecule type" value="Genomic_DNA"/>
</dbReference>
<evidence type="ECO:0000313" key="3">
    <source>
        <dbReference type="EMBL" id="NMV37281.1"/>
    </source>
</evidence>
<dbReference type="Proteomes" id="UP000575469">
    <property type="component" value="Unassembled WGS sequence"/>
</dbReference>
<dbReference type="RefSeq" id="WP_169339457.1">
    <property type="nucleotide sequence ID" value="NZ_JABBZM010000003.1"/>
</dbReference>